<accession>A0A9P8PN59</accession>
<feature type="compositionally biased region" description="Basic residues" evidence="1">
    <location>
        <begin position="159"/>
        <end position="168"/>
    </location>
</feature>
<reference evidence="2" key="2">
    <citation type="submission" date="2021-01" db="EMBL/GenBank/DDBJ databases">
        <authorList>
            <person name="Schikora-Tamarit M.A."/>
        </authorList>
    </citation>
    <scope>NUCLEOTIDE SEQUENCE</scope>
    <source>
        <strain evidence="2">CBS2887</strain>
    </source>
</reference>
<feature type="compositionally biased region" description="Polar residues" evidence="1">
    <location>
        <begin position="112"/>
        <end position="129"/>
    </location>
</feature>
<dbReference type="OrthoDB" id="3980667at2759"/>
<keyword evidence="3" id="KW-1185">Reference proteome</keyword>
<dbReference type="Proteomes" id="UP000774326">
    <property type="component" value="Unassembled WGS sequence"/>
</dbReference>
<proteinExistence type="predicted"/>
<evidence type="ECO:0000313" key="2">
    <source>
        <dbReference type="EMBL" id="KAH3674575.1"/>
    </source>
</evidence>
<organism evidence="2 3">
    <name type="scientific">Wickerhamomyces pijperi</name>
    <name type="common">Yeast</name>
    <name type="synonym">Pichia pijperi</name>
    <dbReference type="NCBI Taxonomy" id="599730"/>
    <lineage>
        <taxon>Eukaryota</taxon>
        <taxon>Fungi</taxon>
        <taxon>Dikarya</taxon>
        <taxon>Ascomycota</taxon>
        <taxon>Saccharomycotina</taxon>
        <taxon>Saccharomycetes</taxon>
        <taxon>Phaffomycetales</taxon>
        <taxon>Wickerhamomycetaceae</taxon>
        <taxon>Wickerhamomyces</taxon>
    </lineage>
</organism>
<protein>
    <submittedName>
        <fullName evidence="2">Uncharacterized protein</fullName>
    </submittedName>
</protein>
<feature type="region of interest" description="Disordered" evidence="1">
    <location>
        <begin position="112"/>
        <end position="174"/>
    </location>
</feature>
<reference evidence="2" key="1">
    <citation type="journal article" date="2021" name="Open Biol.">
        <title>Shared evolutionary footprints suggest mitochondrial oxidative damage underlies multiple complex I losses in fungi.</title>
        <authorList>
            <person name="Schikora-Tamarit M.A."/>
            <person name="Marcet-Houben M."/>
            <person name="Nosek J."/>
            <person name="Gabaldon T."/>
        </authorList>
    </citation>
    <scope>NUCLEOTIDE SEQUENCE</scope>
    <source>
        <strain evidence="2">CBS2887</strain>
    </source>
</reference>
<feature type="compositionally biased region" description="Polar residues" evidence="1">
    <location>
        <begin position="149"/>
        <end position="158"/>
    </location>
</feature>
<dbReference type="AlphaFoldDB" id="A0A9P8PN59"/>
<gene>
    <name evidence="2" type="ORF">WICPIJ_009533</name>
</gene>
<dbReference type="EMBL" id="JAEUBG010005498">
    <property type="protein sequence ID" value="KAH3674575.1"/>
    <property type="molecule type" value="Genomic_DNA"/>
</dbReference>
<sequence length="472" mass="53399">MDESGSPEILARAEQHETQARHFRNKIFITTSHDNSISSPHRLTPSPVLGPLNAQRSVIDLNEDASQQISDQLINDLEIKQTERDKATRHSKPISLISKHASILSSVKLPSLQTPHTVSPPDSSKSTPSAHLPRRTKSKTSRDTVIRRSPSSAGSKNGSIRRQRRNKLSARDQIKNRLFPFNASQIREHHKRRVKKGNYRNSRELDAYLDYVNVDTEMSRELVMNHTTKAYSVSPAQLLMIEPKLKAVLKTITVDSKNNYILYSPITSGGKGSVASLFEEELVDLFNVYPDSTLSPNPSTPQRNPLRFLPASLNASPSTLQRSLNHSLQTLELLKRTNSLPLNFKNQRRLNLETLWKTYYKTLLANRIRFRLKNTLPSLYSLSTIDDDEAEIESVDTAFFVSTDIRNRGSHLGRLHQTHVNSDVDSYIIPVSPLKIRPKRKGSAYKGRKNFESVNTANSQIIMDIESVISRL</sequence>
<comment type="caution">
    <text evidence="2">The sequence shown here is derived from an EMBL/GenBank/DDBJ whole genome shotgun (WGS) entry which is preliminary data.</text>
</comment>
<evidence type="ECO:0000313" key="3">
    <source>
        <dbReference type="Proteomes" id="UP000774326"/>
    </source>
</evidence>
<name>A0A9P8PN59_WICPI</name>
<evidence type="ECO:0000256" key="1">
    <source>
        <dbReference type="SAM" id="MobiDB-lite"/>
    </source>
</evidence>